<reference evidence="2" key="1">
    <citation type="journal article" date="2013" name="Genetics">
        <title>The draft genome and transcriptome of Panagrellus redivivus are shaped by the harsh demands of a free-living lifestyle.</title>
        <authorList>
            <person name="Srinivasan J."/>
            <person name="Dillman A.R."/>
            <person name="Macchietto M.G."/>
            <person name="Heikkinen L."/>
            <person name="Lakso M."/>
            <person name="Fracchia K.M."/>
            <person name="Antoshechkin I."/>
            <person name="Mortazavi A."/>
            <person name="Wong G."/>
            <person name="Sternberg P.W."/>
        </authorList>
    </citation>
    <scope>NUCLEOTIDE SEQUENCE [LARGE SCALE GENOMIC DNA]</scope>
    <source>
        <strain evidence="2">MT8872</strain>
    </source>
</reference>
<feature type="region of interest" description="Disordered" evidence="1">
    <location>
        <begin position="1"/>
        <end position="42"/>
    </location>
</feature>
<reference evidence="3" key="2">
    <citation type="submission" date="2020-10" db="UniProtKB">
        <authorList>
            <consortium name="WormBaseParasite"/>
        </authorList>
    </citation>
    <scope>IDENTIFICATION</scope>
</reference>
<feature type="compositionally biased region" description="Basic residues" evidence="1">
    <location>
        <begin position="115"/>
        <end position="124"/>
    </location>
</feature>
<dbReference type="AlphaFoldDB" id="A0A7E4VX03"/>
<evidence type="ECO:0000313" key="3">
    <source>
        <dbReference type="WBParaSite" id="Pan_g3794.t1"/>
    </source>
</evidence>
<evidence type="ECO:0000313" key="2">
    <source>
        <dbReference type="Proteomes" id="UP000492821"/>
    </source>
</evidence>
<organism evidence="2 3">
    <name type="scientific">Panagrellus redivivus</name>
    <name type="common">Microworm</name>
    <dbReference type="NCBI Taxonomy" id="6233"/>
    <lineage>
        <taxon>Eukaryota</taxon>
        <taxon>Metazoa</taxon>
        <taxon>Ecdysozoa</taxon>
        <taxon>Nematoda</taxon>
        <taxon>Chromadorea</taxon>
        <taxon>Rhabditida</taxon>
        <taxon>Tylenchina</taxon>
        <taxon>Panagrolaimomorpha</taxon>
        <taxon>Panagrolaimoidea</taxon>
        <taxon>Panagrolaimidae</taxon>
        <taxon>Panagrellus</taxon>
    </lineage>
</organism>
<evidence type="ECO:0000256" key="1">
    <source>
        <dbReference type="SAM" id="MobiDB-lite"/>
    </source>
</evidence>
<sequence length="280" mass="30512">MTPPIFAGTQCAKMADAETDQGPKMVDSADSTDPHAPIPLMRASQSSPTCLFDCPGHHHHHHHHDHNGQNGRGDSLDRTEQHFLFPDVSGDDSETSGTSGYRAAIPPHIPGSARGRSKPLRRQQKTAETCCLAPIGALPVTRIPENNNHADDTTSECQYCPDCEAKDASAIQPRPNYNKRGIPDGRNSANSGKYVGNSKSHFFYGCPTVPRIKTFDECTPMMSASMHGLSTVHRSQPYEDSWHWHPLTVSLPAVGHGHTSGEALSVYDALKSYLILDPET</sequence>
<feature type="region of interest" description="Disordered" evidence="1">
    <location>
        <begin position="57"/>
        <end position="125"/>
    </location>
</feature>
<dbReference type="WBParaSite" id="Pan_g3794.t1">
    <property type="protein sequence ID" value="Pan_g3794.t1"/>
    <property type="gene ID" value="Pan_g3794"/>
</dbReference>
<protein>
    <submittedName>
        <fullName evidence="3">Uncharacterized protein</fullName>
    </submittedName>
</protein>
<keyword evidence="2" id="KW-1185">Reference proteome</keyword>
<name>A0A7E4VX03_PANRE</name>
<accession>A0A7E4VX03</accession>
<dbReference type="Proteomes" id="UP000492821">
    <property type="component" value="Unassembled WGS sequence"/>
</dbReference>
<proteinExistence type="predicted"/>